<gene>
    <name evidence="7" type="ORF">GCM10009741_75870</name>
</gene>
<dbReference type="InterPro" id="IPR004839">
    <property type="entry name" value="Aminotransferase_I/II_large"/>
</dbReference>
<evidence type="ECO:0000256" key="2">
    <source>
        <dbReference type="ARBA" id="ARBA00007441"/>
    </source>
</evidence>
<keyword evidence="8" id="KW-1185">Reference proteome</keyword>
<comment type="similarity">
    <text evidence="2">Belongs to the class-I pyridoxal-phosphate-dependent aminotransferase family.</text>
</comment>
<dbReference type="PANTHER" id="PTHR46383:SF1">
    <property type="entry name" value="ASPARTATE AMINOTRANSFERASE"/>
    <property type="match status" value="1"/>
</dbReference>
<dbReference type="Gene3D" id="3.90.1150.10">
    <property type="entry name" value="Aspartate Aminotransferase, domain 1"/>
    <property type="match status" value="1"/>
</dbReference>
<dbReference type="Pfam" id="PF00155">
    <property type="entry name" value="Aminotran_1_2"/>
    <property type="match status" value="1"/>
</dbReference>
<dbReference type="PANTHER" id="PTHR46383">
    <property type="entry name" value="ASPARTATE AMINOTRANSFERASE"/>
    <property type="match status" value="1"/>
</dbReference>
<keyword evidence="3 7" id="KW-0032">Aminotransferase</keyword>
<reference evidence="8" key="1">
    <citation type="journal article" date="2019" name="Int. J. Syst. Evol. Microbiol.">
        <title>The Global Catalogue of Microorganisms (GCM) 10K type strain sequencing project: providing services to taxonomists for standard genome sequencing and annotation.</title>
        <authorList>
            <consortium name="The Broad Institute Genomics Platform"/>
            <consortium name="The Broad Institute Genome Sequencing Center for Infectious Disease"/>
            <person name="Wu L."/>
            <person name="Ma J."/>
        </authorList>
    </citation>
    <scope>NUCLEOTIDE SEQUENCE [LARGE SCALE GENOMIC DNA]</scope>
    <source>
        <strain evidence="8">JCM 14303</strain>
    </source>
</reference>
<sequence length="360" mass="38302">MAPPPPGVVSLAMGEPDFDTPEAIVSTAVTALHAGATHYVDQQGDPDLRSAVAGAVSEIASHRYGVDQVLVTHGATAGLAAAVLAVVNPGDKVVLPEPCYSLYSDLVRLAGGTPVLVPPGPDLHWDLDALRTALAGARLIVFSNPCNPTGVVHTGAELQALGQALQGTDTLVMADEAYSTIVYDDVPFHSALSVDELRDRTIYCQTLSKAFAMTGWRVGYLAGPADVIAAATRIHMTFNGSVNAAVQRAALTAVEHGQVFAEQMLAVYQKRRDALFDRLIDIPCLSARRPEGTFYALARYDLDLTSVELTQELRAAGVLVRPGAEYGPSGEGHLRFSFATDLPVIDEALARLDRYLRSRS</sequence>
<comment type="cofactor">
    <cofactor evidence="1">
        <name>pyridoxal 5'-phosphate</name>
        <dbReference type="ChEBI" id="CHEBI:597326"/>
    </cofactor>
</comment>
<dbReference type="InterPro" id="IPR050596">
    <property type="entry name" value="AspAT/PAT-like"/>
</dbReference>
<evidence type="ECO:0000256" key="3">
    <source>
        <dbReference type="ARBA" id="ARBA00022576"/>
    </source>
</evidence>
<dbReference type="InterPro" id="IPR015422">
    <property type="entry name" value="PyrdxlP-dep_Trfase_small"/>
</dbReference>
<evidence type="ECO:0000256" key="4">
    <source>
        <dbReference type="ARBA" id="ARBA00022679"/>
    </source>
</evidence>
<keyword evidence="5" id="KW-0663">Pyridoxal phosphate</keyword>
<evidence type="ECO:0000256" key="1">
    <source>
        <dbReference type="ARBA" id="ARBA00001933"/>
    </source>
</evidence>
<protein>
    <submittedName>
        <fullName evidence="7">Aminotransferase class I/II-fold pyridoxal phosphate-dependent enzyme</fullName>
    </submittedName>
</protein>
<evidence type="ECO:0000256" key="5">
    <source>
        <dbReference type="ARBA" id="ARBA00022898"/>
    </source>
</evidence>
<evidence type="ECO:0000313" key="8">
    <source>
        <dbReference type="Proteomes" id="UP001500363"/>
    </source>
</evidence>
<accession>A0ABP4NF16</accession>
<dbReference type="Proteomes" id="UP001500363">
    <property type="component" value="Unassembled WGS sequence"/>
</dbReference>
<name>A0ABP4NF16_9ACTN</name>
<dbReference type="GO" id="GO:0008483">
    <property type="term" value="F:transaminase activity"/>
    <property type="evidence" value="ECO:0007669"/>
    <property type="project" value="UniProtKB-KW"/>
</dbReference>
<dbReference type="EMBL" id="BAAANC010000005">
    <property type="protein sequence ID" value="GAA1559614.1"/>
    <property type="molecule type" value="Genomic_DNA"/>
</dbReference>
<evidence type="ECO:0000259" key="6">
    <source>
        <dbReference type="Pfam" id="PF00155"/>
    </source>
</evidence>
<feature type="domain" description="Aminotransferase class I/classII large" evidence="6">
    <location>
        <begin position="8"/>
        <end position="352"/>
    </location>
</feature>
<organism evidence="7 8">
    <name type="scientific">Kribbella lupini</name>
    <dbReference type="NCBI Taxonomy" id="291602"/>
    <lineage>
        <taxon>Bacteria</taxon>
        <taxon>Bacillati</taxon>
        <taxon>Actinomycetota</taxon>
        <taxon>Actinomycetes</taxon>
        <taxon>Propionibacteriales</taxon>
        <taxon>Kribbellaceae</taxon>
        <taxon>Kribbella</taxon>
    </lineage>
</organism>
<dbReference type="InterPro" id="IPR015421">
    <property type="entry name" value="PyrdxlP-dep_Trfase_major"/>
</dbReference>
<dbReference type="RefSeq" id="WP_344183112.1">
    <property type="nucleotide sequence ID" value="NZ_BAAANC010000005.1"/>
</dbReference>
<comment type="caution">
    <text evidence="7">The sequence shown here is derived from an EMBL/GenBank/DDBJ whole genome shotgun (WGS) entry which is preliminary data.</text>
</comment>
<proteinExistence type="inferred from homology"/>
<dbReference type="Gene3D" id="3.40.640.10">
    <property type="entry name" value="Type I PLP-dependent aspartate aminotransferase-like (Major domain)"/>
    <property type="match status" value="1"/>
</dbReference>
<keyword evidence="4" id="KW-0808">Transferase</keyword>
<evidence type="ECO:0000313" key="7">
    <source>
        <dbReference type="EMBL" id="GAA1559614.1"/>
    </source>
</evidence>
<dbReference type="SUPFAM" id="SSF53383">
    <property type="entry name" value="PLP-dependent transferases"/>
    <property type="match status" value="1"/>
</dbReference>
<dbReference type="CDD" id="cd00609">
    <property type="entry name" value="AAT_like"/>
    <property type="match status" value="1"/>
</dbReference>
<dbReference type="InterPro" id="IPR015424">
    <property type="entry name" value="PyrdxlP-dep_Trfase"/>
</dbReference>